<sequence>MKIYTFNAGSDTKVECLWSLRPNNRDRAFDKFISEFQCIEVTSIQDCDLAIFPRKAFNPESLALDNSVFDAVQEAARYSKPLVIDATCDSDSPLEIPKAAILRFGVYRSLKQDYETERPYWTNHETKKQLESLPILPRSSKPAVGFCGTTASAGKYFKIGKMLPTAISKTILSQGSWTRKVDIRLQKGMSHKLREVAIKRLTADQRIDAQFEVTNSLKDYYNPVNQNRLLLEKLFVKNMEKCDYALCVRANGNYSGRFYMTLNAGRIPLIVDTDRVFPFETQIHMVKVPVNCLDNISDFVCEHFEKTTEKEFMEMKMENRAVYNKLMAPDKYIPNFLATVNHS</sequence>
<organism evidence="1 2">
    <name type="scientific">Tychonema bourrellyi FEM_GT703</name>
    <dbReference type="NCBI Taxonomy" id="2040638"/>
    <lineage>
        <taxon>Bacteria</taxon>
        <taxon>Bacillati</taxon>
        <taxon>Cyanobacteriota</taxon>
        <taxon>Cyanophyceae</taxon>
        <taxon>Oscillatoriophycideae</taxon>
        <taxon>Oscillatoriales</taxon>
        <taxon>Microcoleaceae</taxon>
        <taxon>Tychonema</taxon>
    </lineage>
</organism>
<accession>A0A2G4F5F1</accession>
<dbReference type="EMBL" id="NXIB02000008">
    <property type="protein sequence ID" value="PHX56969.1"/>
    <property type="molecule type" value="Genomic_DNA"/>
</dbReference>
<evidence type="ECO:0000313" key="1">
    <source>
        <dbReference type="EMBL" id="PHX56969.1"/>
    </source>
</evidence>
<dbReference type="Proteomes" id="UP000226442">
    <property type="component" value="Unassembled WGS sequence"/>
</dbReference>
<proteinExistence type="predicted"/>
<evidence type="ECO:0008006" key="3">
    <source>
        <dbReference type="Google" id="ProtNLM"/>
    </source>
</evidence>
<name>A0A2G4F5F1_9CYAN</name>
<comment type="caution">
    <text evidence="1">The sequence shown here is derived from an EMBL/GenBank/DDBJ whole genome shotgun (WGS) entry which is preliminary data.</text>
</comment>
<gene>
    <name evidence="1" type="ORF">CP500_002465</name>
</gene>
<dbReference type="OrthoDB" id="444233at2"/>
<dbReference type="AlphaFoldDB" id="A0A2G4F5F1"/>
<reference evidence="1" key="1">
    <citation type="submission" date="2017-10" db="EMBL/GenBank/DDBJ databases">
        <title>Draft genome sequence of the planktic cyanobacteria Tychonema bourrellyi isolated from alpine lentic freshwater.</title>
        <authorList>
            <person name="Tett A."/>
            <person name="Armanini F."/>
            <person name="Asnicar F."/>
            <person name="Boscaini A."/>
            <person name="Pasolli E."/>
            <person name="Zolfo M."/>
            <person name="Donati C."/>
            <person name="Salmaso N."/>
            <person name="Segata N."/>
        </authorList>
    </citation>
    <scope>NUCLEOTIDE SEQUENCE</scope>
    <source>
        <strain evidence="1">FEM_GT703</strain>
    </source>
</reference>
<keyword evidence="2" id="KW-1185">Reference proteome</keyword>
<evidence type="ECO:0000313" key="2">
    <source>
        <dbReference type="Proteomes" id="UP000226442"/>
    </source>
</evidence>
<dbReference type="RefSeq" id="WP_096831452.1">
    <property type="nucleotide sequence ID" value="NZ_NXIB02000008.1"/>
</dbReference>
<protein>
    <recommendedName>
        <fullName evidence="3">Exostosin GT47 domain-containing protein</fullName>
    </recommendedName>
</protein>